<dbReference type="RefSeq" id="WP_113952482.1">
    <property type="nucleotide sequence ID" value="NZ_QNRT01000001.1"/>
</dbReference>
<dbReference type="InterPro" id="IPR018317">
    <property type="entry name" value="QueC"/>
</dbReference>
<keyword evidence="12" id="KW-1185">Reference proteome</keyword>
<keyword evidence="7" id="KW-0067">ATP-binding</keyword>
<dbReference type="PANTHER" id="PTHR42914:SF1">
    <property type="entry name" value="7-CYANO-7-DEAZAGUANINE SYNTHASE"/>
    <property type="match status" value="1"/>
</dbReference>
<keyword evidence="4" id="KW-0547">Nucleotide-binding</keyword>
<dbReference type="Proteomes" id="UP000253083">
    <property type="component" value="Unassembled WGS sequence"/>
</dbReference>
<keyword evidence="6" id="KW-0862">Zinc</keyword>
<keyword evidence="5" id="KW-0671">Queuosine biosynthesis</keyword>
<dbReference type="InParanoid" id="A0A395JTG5"/>
<dbReference type="InterPro" id="IPR014729">
    <property type="entry name" value="Rossmann-like_a/b/a_fold"/>
</dbReference>
<keyword evidence="3" id="KW-0479">Metal-binding</keyword>
<accession>A0A395JTG5</accession>
<evidence type="ECO:0000256" key="5">
    <source>
        <dbReference type="ARBA" id="ARBA00022785"/>
    </source>
</evidence>
<comment type="caution">
    <text evidence="11">The sequence shown here is derived from an EMBL/GenBank/DDBJ whole genome shotgun (WGS) entry which is preliminary data.</text>
</comment>
<dbReference type="GO" id="GO:0005524">
    <property type="term" value="F:ATP binding"/>
    <property type="evidence" value="ECO:0007669"/>
    <property type="project" value="UniProtKB-KW"/>
</dbReference>
<evidence type="ECO:0000256" key="3">
    <source>
        <dbReference type="ARBA" id="ARBA00022723"/>
    </source>
</evidence>
<evidence type="ECO:0000256" key="4">
    <source>
        <dbReference type="ARBA" id="ARBA00022741"/>
    </source>
</evidence>
<protein>
    <recommendedName>
        <fullName evidence="9">7-cyano-7-deazaguanine synthase</fullName>
        <ecNumber evidence="9">6.3.4.20</ecNumber>
    </recommendedName>
</protein>
<organism evidence="11 12">
    <name type="scientific">Arenicella xantha</name>
    <dbReference type="NCBI Taxonomy" id="644221"/>
    <lineage>
        <taxon>Bacteria</taxon>
        <taxon>Pseudomonadati</taxon>
        <taxon>Pseudomonadota</taxon>
        <taxon>Gammaproteobacteria</taxon>
        <taxon>Arenicellales</taxon>
        <taxon>Arenicellaceae</taxon>
        <taxon>Arenicella</taxon>
    </lineage>
</organism>
<keyword evidence="2" id="KW-0436">Ligase</keyword>
<evidence type="ECO:0000256" key="8">
    <source>
        <dbReference type="ARBA" id="ARBA00037993"/>
    </source>
</evidence>
<comment type="pathway">
    <text evidence="1">Purine metabolism; 7-cyano-7-deazaguanine biosynthesis.</text>
</comment>
<dbReference type="OrthoDB" id="9789567at2"/>
<evidence type="ECO:0000313" key="12">
    <source>
        <dbReference type="Proteomes" id="UP000253083"/>
    </source>
</evidence>
<dbReference type="GO" id="GO:0016874">
    <property type="term" value="F:ligase activity"/>
    <property type="evidence" value="ECO:0007669"/>
    <property type="project" value="UniProtKB-KW"/>
</dbReference>
<dbReference type="Gene3D" id="3.40.50.620">
    <property type="entry name" value="HUPs"/>
    <property type="match status" value="1"/>
</dbReference>
<dbReference type="EC" id="6.3.4.20" evidence="9"/>
<dbReference type="GO" id="GO:0008616">
    <property type="term" value="P:tRNA queuosine(34) biosynthetic process"/>
    <property type="evidence" value="ECO:0007669"/>
    <property type="project" value="UniProtKB-KW"/>
</dbReference>
<comment type="similarity">
    <text evidence="8">Belongs to the QueC family.</text>
</comment>
<evidence type="ECO:0000256" key="1">
    <source>
        <dbReference type="ARBA" id="ARBA00005061"/>
    </source>
</evidence>
<dbReference type="SUPFAM" id="SSF52402">
    <property type="entry name" value="Adenine nucleotide alpha hydrolases-like"/>
    <property type="match status" value="1"/>
</dbReference>
<evidence type="ECO:0000256" key="2">
    <source>
        <dbReference type="ARBA" id="ARBA00022598"/>
    </source>
</evidence>
<evidence type="ECO:0000313" key="11">
    <source>
        <dbReference type="EMBL" id="RBP52868.1"/>
    </source>
</evidence>
<sequence length="221" mass="24424">MDNSAVTDVAVLVSGGLDSSVLAVHLSDSNYHVYPIYIQHGLYWEATERDHLTRFLCAVARPNIAELKILELPVTDMYESHWSVSGNNVPDENTQDDAVFLPGRNLLLLAKASVWCSLTGIRTIALAPLSGNPFADNSNAFYRAIEQSIQISSGQNMDIIRPFSNMSKDQVLQLGGKLPLHLTFSCIRPHKGLHCGRCNKCAERKLAYHRLGIEDATPYAT</sequence>
<comment type="catalytic activity">
    <reaction evidence="10">
        <text>7-carboxy-7-carbaguanine + NH4(+) + 2 ATP = 7-cyano-7-carbaguanine + 2 AMP + 2 diphosphate + 2 H(+)</text>
        <dbReference type="Rhea" id="RHEA:27982"/>
        <dbReference type="ChEBI" id="CHEBI:15378"/>
        <dbReference type="ChEBI" id="CHEBI:28938"/>
        <dbReference type="ChEBI" id="CHEBI:30616"/>
        <dbReference type="ChEBI" id="CHEBI:33019"/>
        <dbReference type="ChEBI" id="CHEBI:45075"/>
        <dbReference type="ChEBI" id="CHEBI:61036"/>
        <dbReference type="ChEBI" id="CHEBI:456215"/>
        <dbReference type="EC" id="6.3.4.20"/>
    </reaction>
</comment>
<dbReference type="EMBL" id="QNRT01000001">
    <property type="protein sequence ID" value="RBP52868.1"/>
    <property type="molecule type" value="Genomic_DNA"/>
</dbReference>
<evidence type="ECO:0000256" key="9">
    <source>
        <dbReference type="ARBA" id="ARBA00039149"/>
    </source>
</evidence>
<evidence type="ECO:0000256" key="7">
    <source>
        <dbReference type="ARBA" id="ARBA00022840"/>
    </source>
</evidence>
<dbReference type="AlphaFoldDB" id="A0A395JTG5"/>
<reference evidence="11 12" key="1">
    <citation type="submission" date="2018-06" db="EMBL/GenBank/DDBJ databases">
        <title>Genomic Encyclopedia of Type Strains, Phase IV (KMG-IV): sequencing the most valuable type-strain genomes for metagenomic binning, comparative biology and taxonomic classification.</title>
        <authorList>
            <person name="Goeker M."/>
        </authorList>
    </citation>
    <scope>NUCLEOTIDE SEQUENCE [LARGE SCALE GENOMIC DNA]</scope>
    <source>
        <strain evidence="11 12">DSM 24032</strain>
    </source>
</reference>
<dbReference type="PANTHER" id="PTHR42914">
    <property type="entry name" value="7-CYANO-7-DEAZAGUANINE SYNTHASE"/>
    <property type="match status" value="1"/>
</dbReference>
<evidence type="ECO:0000256" key="6">
    <source>
        <dbReference type="ARBA" id="ARBA00022833"/>
    </source>
</evidence>
<dbReference type="GO" id="GO:0046872">
    <property type="term" value="F:metal ion binding"/>
    <property type="evidence" value="ECO:0007669"/>
    <property type="project" value="UniProtKB-KW"/>
</dbReference>
<evidence type="ECO:0000256" key="10">
    <source>
        <dbReference type="ARBA" id="ARBA00047890"/>
    </source>
</evidence>
<gene>
    <name evidence="11" type="ORF">DFR28_101252</name>
</gene>
<dbReference type="Pfam" id="PF06508">
    <property type="entry name" value="QueC"/>
    <property type="match status" value="1"/>
</dbReference>
<proteinExistence type="inferred from homology"/>
<name>A0A395JTG5_9GAMM</name>